<dbReference type="NCBIfam" id="TIGR00125">
    <property type="entry name" value="cyt_tran_rel"/>
    <property type="match status" value="1"/>
</dbReference>
<protein>
    <recommendedName>
        <fullName evidence="1">NadR/Ttd14 AAA domain-containing protein</fullName>
    </recommendedName>
</protein>
<dbReference type="STRING" id="43064.SAMN04488086_102165"/>
<dbReference type="PANTHER" id="PTHR37512">
    <property type="entry name" value="TRIFUNCTIONAL NAD BIOSYNTHESIS/REGULATOR PROTEIN NADR"/>
    <property type="match status" value="1"/>
</dbReference>
<dbReference type="InterPro" id="IPR014729">
    <property type="entry name" value="Rossmann-like_a/b/a_fold"/>
</dbReference>
<reference evidence="3" key="1">
    <citation type="submission" date="2016-04" db="EMBL/GenBank/DDBJ databases">
        <authorList>
            <person name="Strepis N."/>
        </authorList>
    </citation>
    <scope>NUCLEOTIDE SEQUENCE [LARGE SCALE GENOMIC DNA]</scope>
</reference>
<dbReference type="EMBL" id="FWEY01000001">
    <property type="protein sequence ID" value="SLM50486.1"/>
    <property type="molecule type" value="Genomic_DNA"/>
</dbReference>
<proteinExistence type="predicted"/>
<dbReference type="InterPro" id="IPR052735">
    <property type="entry name" value="NAD_biosynth-regulator"/>
</dbReference>
<dbReference type="Gene3D" id="3.40.50.620">
    <property type="entry name" value="HUPs"/>
    <property type="match status" value="1"/>
</dbReference>
<keyword evidence="3" id="KW-1185">Reference proteome</keyword>
<dbReference type="Gene3D" id="3.40.50.300">
    <property type="entry name" value="P-loop containing nucleotide triphosphate hydrolases"/>
    <property type="match status" value="1"/>
</dbReference>
<evidence type="ECO:0000259" key="1">
    <source>
        <dbReference type="Pfam" id="PF13521"/>
    </source>
</evidence>
<dbReference type="InterPro" id="IPR004821">
    <property type="entry name" value="Cyt_trans-like"/>
</dbReference>
<name>A0A1W1IBV2_9LACT</name>
<sequence>MGNLYKDKLSGSRIGIVFGAFAPCHIGHLEVILKAKKENDGCVVIVCGEDGDCGEPFGLDVYRRFRYMRELFADDNQIYVVMAAGQGIPQKETEWESWLEIINLKIADSLQHSDAQKIWYTGKTMQAEALEKKSTDEVHLVDTSLYPVSGLNIRNDALRYFNAIALPFRRAFTKKVLVLGAPSGGKTTLVKDLAKLYSCPYSFEYSRQYQEESNVNDFELDGMDYQRLVTGQFQLNRDTIADPASQGMAILDTDVMVTKVYARLGAEDADYAITPEEYAIVEQSANAFIARQLWDLILVVPPTLKYVDDGYRNMEFSEDAFLTTIHEMMLEEIERSGNLDKVVMLDAKGIGEKDEFSYYARYKQAKEAIDELMGHKQYNSDN</sequence>
<dbReference type="GO" id="GO:0003824">
    <property type="term" value="F:catalytic activity"/>
    <property type="evidence" value="ECO:0007669"/>
    <property type="project" value="InterPro"/>
</dbReference>
<evidence type="ECO:0000313" key="3">
    <source>
        <dbReference type="Proteomes" id="UP000195985"/>
    </source>
</evidence>
<dbReference type="Proteomes" id="UP000195985">
    <property type="component" value="Unassembled WGS sequence"/>
</dbReference>
<gene>
    <name evidence="2" type="ORF">TPAS_158</name>
</gene>
<dbReference type="RefSeq" id="WP_086941398.1">
    <property type="nucleotide sequence ID" value="NZ_FONM01000002.1"/>
</dbReference>
<dbReference type="SUPFAM" id="SSF52540">
    <property type="entry name" value="P-loop containing nucleoside triphosphate hydrolases"/>
    <property type="match status" value="1"/>
</dbReference>
<dbReference type="AlphaFoldDB" id="A0A1W1IBV2"/>
<accession>A0A1W1IBV2</accession>
<organism evidence="2 3">
    <name type="scientific">Trichococcus pasteurii</name>
    <dbReference type="NCBI Taxonomy" id="43064"/>
    <lineage>
        <taxon>Bacteria</taxon>
        <taxon>Bacillati</taxon>
        <taxon>Bacillota</taxon>
        <taxon>Bacilli</taxon>
        <taxon>Lactobacillales</taxon>
        <taxon>Carnobacteriaceae</taxon>
        <taxon>Trichococcus</taxon>
    </lineage>
</organism>
<feature type="domain" description="NadR/Ttd14 AAA" evidence="1">
    <location>
        <begin position="175"/>
        <end position="333"/>
    </location>
</feature>
<dbReference type="SUPFAM" id="SSF52374">
    <property type="entry name" value="Nucleotidylyl transferase"/>
    <property type="match status" value="1"/>
</dbReference>
<dbReference type="Pfam" id="PF13521">
    <property type="entry name" value="AAA_28"/>
    <property type="match status" value="1"/>
</dbReference>
<dbReference type="InterPro" id="IPR038727">
    <property type="entry name" value="NadR/Ttd14_AAA_dom"/>
</dbReference>
<dbReference type="PANTHER" id="PTHR37512:SF1">
    <property type="entry name" value="NADR_TTD14 AAA DOMAIN-CONTAINING PROTEIN"/>
    <property type="match status" value="1"/>
</dbReference>
<dbReference type="OrthoDB" id="9802794at2"/>
<dbReference type="InterPro" id="IPR027417">
    <property type="entry name" value="P-loop_NTPase"/>
</dbReference>
<evidence type="ECO:0000313" key="2">
    <source>
        <dbReference type="EMBL" id="SLM50486.1"/>
    </source>
</evidence>